<keyword evidence="1" id="KW-1133">Transmembrane helix</keyword>
<organism evidence="2 3">
    <name type="scientific">Eupransor demetentiae</name>
    <dbReference type="NCBI Taxonomy" id="3109584"/>
    <lineage>
        <taxon>Bacteria</taxon>
        <taxon>Bacillati</taxon>
        <taxon>Bacillota</taxon>
        <taxon>Bacilli</taxon>
        <taxon>Lactobacillales</taxon>
        <taxon>Lactobacillaceae</taxon>
        <taxon>Eupransor</taxon>
    </lineage>
</organism>
<dbReference type="Proteomes" id="UP001314241">
    <property type="component" value="Unassembled WGS sequence"/>
</dbReference>
<keyword evidence="3" id="KW-1185">Reference proteome</keyword>
<keyword evidence="1" id="KW-0812">Transmembrane</keyword>
<sequence length="149" mass="16967">MKTIWKNNFDKFLNNADNGVRFMRTVLVLFAALVLVNLPMWTHGYSFPLETYVNFGRAVYGEQSVAYYSAGPAFWGTITMVATFFIAFLYINLVRRRANQVGMGKVTRMIMSVCIALSLLTYLGLADGLLSLALFVQIFYLVQLAWQHK</sequence>
<evidence type="ECO:0000313" key="3">
    <source>
        <dbReference type="Proteomes" id="UP001314241"/>
    </source>
</evidence>
<evidence type="ECO:0000313" key="2">
    <source>
        <dbReference type="EMBL" id="CAK8054759.1"/>
    </source>
</evidence>
<evidence type="ECO:0000256" key="1">
    <source>
        <dbReference type="SAM" id="Phobius"/>
    </source>
</evidence>
<protein>
    <submittedName>
        <fullName evidence="2">Uncharacterized protein</fullName>
    </submittedName>
</protein>
<name>A0ABP0ER43_9LACO</name>
<feature type="transmembrane region" description="Helical" evidence="1">
    <location>
        <begin position="21"/>
        <end position="41"/>
    </location>
</feature>
<keyword evidence="1" id="KW-0472">Membrane</keyword>
<accession>A0ABP0ER43</accession>
<dbReference type="RefSeq" id="WP_349642307.1">
    <property type="nucleotide sequence ID" value="NZ_CAWVOH010000003.1"/>
</dbReference>
<gene>
    <name evidence="2" type="ORF">R54876_GBNLAHCA_01336</name>
</gene>
<comment type="caution">
    <text evidence="2">The sequence shown here is derived from an EMBL/GenBank/DDBJ whole genome shotgun (WGS) entry which is preliminary data.</text>
</comment>
<reference evidence="2 3" key="1">
    <citation type="submission" date="2024-01" db="EMBL/GenBank/DDBJ databases">
        <authorList>
            <person name="Botero Cardona J."/>
        </authorList>
    </citation>
    <scope>NUCLEOTIDE SEQUENCE [LARGE SCALE GENOMIC DNA]</scope>
    <source>
        <strain evidence="2 3">LMG 33000</strain>
    </source>
</reference>
<feature type="transmembrane region" description="Helical" evidence="1">
    <location>
        <begin position="73"/>
        <end position="94"/>
    </location>
</feature>
<dbReference type="EMBL" id="CAWVOH010000003">
    <property type="protein sequence ID" value="CAK8054759.1"/>
    <property type="molecule type" value="Genomic_DNA"/>
</dbReference>
<proteinExistence type="predicted"/>